<dbReference type="InterPro" id="IPR029068">
    <property type="entry name" value="Glyas_Bleomycin-R_OHBP_Dase"/>
</dbReference>
<dbReference type="AlphaFoldDB" id="A0A7T1WT78"/>
<feature type="domain" description="VOC" evidence="1">
    <location>
        <begin position="4"/>
        <end position="118"/>
    </location>
</feature>
<dbReference type="PANTHER" id="PTHR35908">
    <property type="entry name" value="HYPOTHETICAL FUSION PROTEIN"/>
    <property type="match status" value="1"/>
</dbReference>
<dbReference type="EMBL" id="CP048882">
    <property type="protein sequence ID" value="QPP09938.1"/>
    <property type="molecule type" value="Genomic_DNA"/>
</dbReference>
<accession>A0A7T1WT78</accession>
<organism evidence="2 3">
    <name type="scientific">Streptomyces bathyalis</name>
    <dbReference type="NCBI Taxonomy" id="2710756"/>
    <lineage>
        <taxon>Bacteria</taxon>
        <taxon>Bacillati</taxon>
        <taxon>Actinomycetota</taxon>
        <taxon>Actinomycetes</taxon>
        <taxon>Kitasatosporales</taxon>
        <taxon>Streptomycetaceae</taxon>
        <taxon>Streptomyces</taxon>
    </lineage>
</organism>
<dbReference type="InterPro" id="IPR041581">
    <property type="entry name" value="Glyoxalase_6"/>
</dbReference>
<dbReference type="RefSeq" id="WP_197353695.1">
    <property type="nucleotide sequence ID" value="NZ_CP048882.1"/>
</dbReference>
<dbReference type="Gene3D" id="3.10.180.10">
    <property type="entry name" value="2,3-Dihydroxybiphenyl 1,2-Dioxygenase, domain 1"/>
    <property type="match status" value="1"/>
</dbReference>
<dbReference type="SUPFAM" id="SSF54593">
    <property type="entry name" value="Glyoxalase/Bleomycin resistance protein/Dihydroxybiphenyl dioxygenase"/>
    <property type="match status" value="1"/>
</dbReference>
<evidence type="ECO:0000259" key="1">
    <source>
        <dbReference type="PROSITE" id="PS51819"/>
    </source>
</evidence>
<dbReference type="KEGG" id="sbat:G4Z16_29935"/>
<dbReference type="InterPro" id="IPR037523">
    <property type="entry name" value="VOC_core"/>
</dbReference>
<proteinExistence type="predicted"/>
<keyword evidence="3" id="KW-1185">Reference proteome</keyword>
<dbReference type="Proteomes" id="UP000595046">
    <property type="component" value="Chromosome"/>
</dbReference>
<name>A0A7T1WT78_9ACTN</name>
<evidence type="ECO:0000313" key="3">
    <source>
        <dbReference type="Proteomes" id="UP000595046"/>
    </source>
</evidence>
<protein>
    <submittedName>
        <fullName evidence="2">VOC family protein</fullName>
    </submittedName>
</protein>
<reference evidence="3" key="1">
    <citation type="submission" date="2020-02" db="EMBL/GenBank/DDBJ databases">
        <title>Streptomyces sp. ASO4wet.</title>
        <authorList>
            <person name="Risdian C."/>
            <person name="Landwehr W."/>
            <person name="Schupp P."/>
            <person name="Wink J."/>
        </authorList>
    </citation>
    <scope>NUCLEOTIDE SEQUENCE [LARGE SCALE GENOMIC DNA]</scope>
    <source>
        <strain evidence="3">ASO4wet</strain>
    </source>
</reference>
<gene>
    <name evidence="2" type="ORF">G4Z16_29935</name>
</gene>
<dbReference type="Pfam" id="PF18029">
    <property type="entry name" value="Glyoxalase_6"/>
    <property type="match status" value="1"/>
</dbReference>
<dbReference type="PROSITE" id="PS51819">
    <property type="entry name" value="VOC"/>
    <property type="match status" value="1"/>
</dbReference>
<evidence type="ECO:0000313" key="2">
    <source>
        <dbReference type="EMBL" id="QPP09938.1"/>
    </source>
</evidence>
<sequence>MTSNLRNISVDCANPYALARFWSEVLGIPVHPDDEPGDDEVGIPLDGGGTLLFLKVPESKAGKNRLHLCVEAQVSRDREVERLLQRGATMFDDRRAEDGTGWAVLADPEGNEFCVLRSAAEREATSAASSTGP</sequence>
<dbReference type="PANTHER" id="PTHR35908:SF1">
    <property type="entry name" value="CONSERVED PROTEIN"/>
    <property type="match status" value="1"/>
</dbReference>